<feature type="transmembrane region" description="Helical" evidence="1">
    <location>
        <begin position="20"/>
        <end position="44"/>
    </location>
</feature>
<evidence type="ECO:0008006" key="4">
    <source>
        <dbReference type="Google" id="ProtNLM"/>
    </source>
</evidence>
<accession>A0A0P7GQB8</accession>
<gene>
    <name evidence="2" type="ORF">SY89_01581</name>
</gene>
<name>A0A0P7GQB8_9EURY</name>
<sequence length="240" mass="25149">MLEEGLSYPFNGDSALGRIIIGGLLGFGSFLIVPAIALMGYLVWVLDGAARGEEEPPAFENWGDMIVDGLKATAVTIVYGIVPFVLMLISIFVAGSGGTTGNETATGILGGIGLLGLLLSFVALFVLYYLIPAALTNMALEDDFGAAFDFNTIKQVILSGDYLVAWLIPFVLAAGVQILLTAVTFVLVLSIVGILALPLLLIVGPFIQFYVQVAAFYMFGVAFGKVVDVPGAVTEDSAAL</sequence>
<feature type="transmembrane region" description="Helical" evidence="1">
    <location>
        <begin position="186"/>
        <end position="211"/>
    </location>
</feature>
<protein>
    <recommendedName>
        <fullName evidence="4">DUF4013 domain-containing protein</fullName>
    </recommendedName>
</protein>
<dbReference type="OrthoDB" id="107590at2157"/>
<evidence type="ECO:0000313" key="3">
    <source>
        <dbReference type="Proteomes" id="UP000050535"/>
    </source>
</evidence>
<keyword evidence="1" id="KW-0812">Transmembrane</keyword>
<proteinExistence type="predicted"/>
<evidence type="ECO:0000256" key="1">
    <source>
        <dbReference type="SAM" id="Phobius"/>
    </source>
</evidence>
<reference evidence="3" key="1">
    <citation type="submission" date="2013-11" db="EMBL/GenBank/DDBJ databases">
        <authorList>
            <person name="Hoang H.T."/>
            <person name="Killian M.L."/>
            <person name="Madson D.M."/>
            <person name="Arruda P.H.E."/>
            <person name="Sun D."/>
            <person name="Schwartz K.J."/>
            <person name="Yoon K."/>
        </authorList>
    </citation>
    <scope>NUCLEOTIDE SEQUENCE [LARGE SCALE GENOMIC DNA]</scope>
    <source>
        <strain evidence="3">CDK2</strain>
    </source>
</reference>
<dbReference type="EMBL" id="LGUC01000001">
    <property type="protein sequence ID" value="KPN30841.1"/>
    <property type="molecule type" value="Genomic_DNA"/>
</dbReference>
<keyword evidence="1" id="KW-0472">Membrane</keyword>
<dbReference type="InterPro" id="IPR025098">
    <property type="entry name" value="DUF4013"/>
</dbReference>
<dbReference type="STRING" id="699431.SY89_01581"/>
<feature type="transmembrane region" description="Helical" evidence="1">
    <location>
        <begin position="74"/>
        <end position="95"/>
    </location>
</feature>
<dbReference type="Pfam" id="PF13197">
    <property type="entry name" value="DUF4013"/>
    <property type="match status" value="1"/>
</dbReference>
<evidence type="ECO:0000313" key="2">
    <source>
        <dbReference type="EMBL" id="KPN30841.1"/>
    </source>
</evidence>
<keyword evidence="1" id="KW-1133">Transmembrane helix</keyword>
<feature type="transmembrane region" description="Helical" evidence="1">
    <location>
        <begin position="162"/>
        <end position="180"/>
    </location>
</feature>
<keyword evidence="3" id="KW-1185">Reference proteome</keyword>
<dbReference type="Proteomes" id="UP000050535">
    <property type="component" value="Unassembled WGS sequence"/>
</dbReference>
<comment type="caution">
    <text evidence="2">The sequence shown here is derived from an EMBL/GenBank/DDBJ whole genome shotgun (WGS) entry which is preliminary data.</text>
</comment>
<dbReference type="AlphaFoldDB" id="A0A0P7GQB8"/>
<organism evidence="2 3">
    <name type="scientific">Halolamina pelagica</name>
    <dbReference type="NCBI Taxonomy" id="699431"/>
    <lineage>
        <taxon>Archaea</taxon>
        <taxon>Methanobacteriati</taxon>
        <taxon>Methanobacteriota</taxon>
        <taxon>Stenosarchaea group</taxon>
        <taxon>Halobacteria</taxon>
        <taxon>Halobacteriales</taxon>
        <taxon>Haloferacaceae</taxon>
    </lineage>
</organism>
<feature type="transmembrane region" description="Helical" evidence="1">
    <location>
        <begin position="107"/>
        <end position="131"/>
    </location>
</feature>